<sequence length="91" mass="10073">MVLGRVSSMGLSNGLHIFGSTSDPRLRRTNDRLILQETLLVEILLGSSKGVSIQFRLALESATVESALRLPGLKIYGSKWDSPETWGFLKR</sequence>
<reference evidence="1 2" key="2">
    <citation type="submission" date="2017-02" db="EMBL/GenBank/DDBJ databases">
        <title>A genome survey and senescence transcriptome analysis in Lentinula edodes.</title>
        <authorList>
            <person name="Sakamoto Y."/>
            <person name="Nakade K."/>
            <person name="Sato S."/>
            <person name="Yoshida Y."/>
            <person name="Miyazaki K."/>
            <person name="Natsume S."/>
            <person name="Konno N."/>
        </authorList>
    </citation>
    <scope>NUCLEOTIDE SEQUENCE [LARGE SCALE GENOMIC DNA]</scope>
    <source>
        <strain evidence="1 2">NBRC 111202</strain>
    </source>
</reference>
<dbReference type="EMBL" id="BDGU01000309">
    <property type="protein sequence ID" value="GAW06220.1"/>
    <property type="molecule type" value="Genomic_DNA"/>
</dbReference>
<organism evidence="1 2">
    <name type="scientific">Lentinula edodes</name>
    <name type="common">Shiitake mushroom</name>
    <name type="synonym">Lentinus edodes</name>
    <dbReference type="NCBI Taxonomy" id="5353"/>
    <lineage>
        <taxon>Eukaryota</taxon>
        <taxon>Fungi</taxon>
        <taxon>Dikarya</taxon>
        <taxon>Basidiomycota</taxon>
        <taxon>Agaricomycotina</taxon>
        <taxon>Agaricomycetes</taxon>
        <taxon>Agaricomycetidae</taxon>
        <taxon>Agaricales</taxon>
        <taxon>Marasmiineae</taxon>
        <taxon>Omphalotaceae</taxon>
        <taxon>Lentinula</taxon>
    </lineage>
</organism>
<accession>A0A1Q3EGA8</accession>
<dbReference type="Proteomes" id="UP000188533">
    <property type="component" value="Unassembled WGS sequence"/>
</dbReference>
<evidence type="ECO:0000313" key="1">
    <source>
        <dbReference type="EMBL" id="GAW06220.1"/>
    </source>
</evidence>
<reference evidence="1 2" key="1">
    <citation type="submission" date="2016-08" db="EMBL/GenBank/DDBJ databases">
        <authorList>
            <consortium name="Lentinula edodes genome sequencing consortium"/>
            <person name="Sakamoto Y."/>
            <person name="Nakade K."/>
            <person name="Sato S."/>
            <person name="Yoshida Y."/>
            <person name="Miyazaki K."/>
            <person name="Natsume S."/>
            <person name="Konno N."/>
        </authorList>
    </citation>
    <scope>NUCLEOTIDE SEQUENCE [LARGE SCALE GENOMIC DNA]</scope>
    <source>
        <strain evidence="1 2">NBRC 111202</strain>
    </source>
</reference>
<name>A0A1Q3EGA8_LENED</name>
<gene>
    <name evidence="1" type="ORF">LENED_008124</name>
</gene>
<keyword evidence="2" id="KW-1185">Reference proteome</keyword>
<proteinExistence type="predicted"/>
<dbReference type="AlphaFoldDB" id="A0A1Q3EGA8"/>
<evidence type="ECO:0000313" key="2">
    <source>
        <dbReference type="Proteomes" id="UP000188533"/>
    </source>
</evidence>
<comment type="caution">
    <text evidence="1">The sequence shown here is derived from an EMBL/GenBank/DDBJ whole genome shotgun (WGS) entry which is preliminary data.</text>
</comment>
<protein>
    <submittedName>
        <fullName evidence="1">Uncharacterized protein</fullName>
    </submittedName>
</protein>